<dbReference type="Proteomes" id="UP000177457">
    <property type="component" value="Unassembled WGS sequence"/>
</dbReference>
<gene>
    <name evidence="1" type="ORF">A3C90_03130</name>
</gene>
<accession>A0A1F6MP88</accession>
<evidence type="ECO:0008006" key="3">
    <source>
        <dbReference type="Google" id="ProtNLM"/>
    </source>
</evidence>
<dbReference type="EMBL" id="MFQE01000030">
    <property type="protein sequence ID" value="OGH73350.1"/>
    <property type="molecule type" value="Genomic_DNA"/>
</dbReference>
<evidence type="ECO:0000313" key="2">
    <source>
        <dbReference type="Proteomes" id="UP000177457"/>
    </source>
</evidence>
<comment type="caution">
    <text evidence="1">The sequence shown here is derived from an EMBL/GenBank/DDBJ whole genome shotgun (WGS) entry which is preliminary data.</text>
</comment>
<protein>
    <recommendedName>
        <fullName evidence="3">WxL domain-containing protein</fullName>
    </recommendedName>
</protein>
<organism evidence="1 2">
    <name type="scientific">Candidatus Magasanikbacteria bacterium RIFCSPHIGHO2_02_FULL_51_14</name>
    <dbReference type="NCBI Taxonomy" id="1798683"/>
    <lineage>
        <taxon>Bacteria</taxon>
        <taxon>Candidatus Magasanikiibacteriota</taxon>
    </lineage>
</organism>
<evidence type="ECO:0000313" key="1">
    <source>
        <dbReference type="EMBL" id="OGH73350.1"/>
    </source>
</evidence>
<reference evidence="1 2" key="1">
    <citation type="journal article" date="2016" name="Nat. Commun.">
        <title>Thousands of microbial genomes shed light on interconnected biogeochemical processes in an aquifer system.</title>
        <authorList>
            <person name="Anantharaman K."/>
            <person name="Brown C.T."/>
            <person name="Hug L.A."/>
            <person name="Sharon I."/>
            <person name="Castelle C.J."/>
            <person name="Probst A.J."/>
            <person name="Thomas B.C."/>
            <person name="Singh A."/>
            <person name="Wilkins M.J."/>
            <person name="Karaoz U."/>
            <person name="Brodie E.L."/>
            <person name="Williams K.H."/>
            <person name="Hubbard S.S."/>
            <person name="Banfield J.F."/>
        </authorList>
    </citation>
    <scope>NUCLEOTIDE SEQUENCE [LARGE SCALE GENOMIC DNA]</scope>
</reference>
<name>A0A1F6MP88_9BACT</name>
<sequence>MSGGSYSIPIDGLTMGEADNAVGGDYVLRETVGDFSGQTVTDSSYRLIGGFTGATGEGLSVSLSKSSILLSLGGSPLTTVASDSLALTVTTDSITGYASSISESGNLASGSNDINDVGDGSVTAGSEEYGITTSGTDAQLASDTAISGSVSVASSNIPVSDRATTVTFRAAVAQSTKSGNYSHTVTFTVTANP</sequence>
<dbReference type="AlphaFoldDB" id="A0A1F6MP88"/>
<proteinExistence type="predicted"/>